<evidence type="ECO:0000256" key="6">
    <source>
        <dbReference type="ARBA" id="ARBA00022989"/>
    </source>
</evidence>
<feature type="transmembrane region" description="Helical" evidence="9">
    <location>
        <begin position="282"/>
        <end position="304"/>
    </location>
</feature>
<feature type="transmembrane region" description="Helical" evidence="9">
    <location>
        <begin position="401"/>
        <end position="421"/>
    </location>
</feature>
<gene>
    <name evidence="11" type="ORF">JIV24_18340</name>
</gene>
<feature type="transmembrane region" description="Helical" evidence="9">
    <location>
        <begin position="6"/>
        <end position="25"/>
    </location>
</feature>
<comment type="caution">
    <text evidence="11">The sequence shown here is derived from an EMBL/GenBank/DDBJ whole genome shotgun (WGS) entry which is preliminary data.</text>
</comment>
<evidence type="ECO:0000256" key="2">
    <source>
        <dbReference type="ARBA" id="ARBA00022448"/>
    </source>
</evidence>
<evidence type="ECO:0000313" key="11">
    <source>
        <dbReference type="EMBL" id="MBK3519314.1"/>
    </source>
</evidence>
<evidence type="ECO:0000313" key="12">
    <source>
        <dbReference type="Proteomes" id="UP000605676"/>
    </source>
</evidence>
<dbReference type="Proteomes" id="UP000605676">
    <property type="component" value="Unassembled WGS sequence"/>
</dbReference>
<feature type="transmembrane region" description="Helical" evidence="9">
    <location>
        <begin position="190"/>
        <end position="208"/>
    </location>
</feature>
<proteinExistence type="inferred from homology"/>
<feature type="transmembrane region" description="Helical" evidence="9">
    <location>
        <begin position="324"/>
        <end position="350"/>
    </location>
</feature>
<dbReference type="PANTHER" id="PTHR33451">
    <property type="entry name" value="MALATE-2H(+)/NA(+)-LACTATE ANTIPORTER"/>
    <property type="match status" value="1"/>
</dbReference>
<comment type="subcellular location">
    <subcellularLocation>
        <location evidence="1">Cell membrane</location>
        <topology evidence="1">Multi-pass membrane protein</topology>
    </subcellularLocation>
</comment>
<keyword evidence="12" id="KW-1185">Reference proteome</keyword>
<evidence type="ECO:0000256" key="3">
    <source>
        <dbReference type="ARBA" id="ARBA00022449"/>
    </source>
</evidence>
<evidence type="ECO:0000256" key="7">
    <source>
        <dbReference type="ARBA" id="ARBA00023136"/>
    </source>
</evidence>
<feature type="transmembrane region" description="Helical" evidence="9">
    <location>
        <begin position="108"/>
        <end position="135"/>
    </location>
</feature>
<evidence type="ECO:0000256" key="9">
    <source>
        <dbReference type="SAM" id="Phobius"/>
    </source>
</evidence>
<sequence length="427" mass="45326">MRNLKIKALLPIGIFLILYLVPGWISGDFYKMPIIISFLAAAGVAIFMAPGKSVSNKMETFTKGMGHSGIMMMCLIFMMAGAFANVAKEMGAVSSTVNIGLQFLPQEILLAGIFIIACFIALAVGTSVGTVVALTPVALGLGEATQINAAMAVGAAIGGAMFGDNLSMISDTTIAATRTQNCHMRDKFRANIRLVLPAAIISLLIYVFAPSSNASQNIDIQLIDYLKIFPYLAVLIAAIMGMNVFLVLFIGIILAGIVGFFNGDFTIWSFITSISNGMQGMAEIVMISLLVGGIVEIIRINGGIEYIIHHIGKHTKGQKGAELSIVGLTSLVNVFTANNTIAILMSGPIVKNIADKFSITPKRSASLMDTSSCFIQGILPYGAQILAAVGLAAGALSPFDIMSYLFYPFLMGITVLVSIFIRKPALK</sequence>
<evidence type="ECO:0000256" key="1">
    <source>
        <dbReference type="ARBA" id="ARBA00004651"/>
    </source>
</evidence>
<reference evidence="11 12" key="1">
    <citation type="submission" date="2021-01" db="EMBL/GenBank/DDBJ databases">
        <title>Carboxyliciviraga sp.nov., isolated from coastal sediments.</title>
        <authorList>
            <person name="Lu D."/>
            <person name="Zhang T."/>
        </authorList>
    </citation>
    <scope>NUCLEOTIDE SEQUENCE [LARGE SCALE GENOMIC DNA]</scope>
    <source>
        <strain evidence="11 12">N1Y132</strain>
    </source>
</reference>
<feature type="transmembrane region" description="Helical" evidence="9">
    <location>
        <begin position="228"/>
        <end position="261"/>
    </location>
</feature>
<keyword evidence="4" id="KW-1003">Cell membrane</keyword>
<feature type="transmembrane region" description="Helical" evidence="9">
    <location>
        <begin position="147"/>
        <end position="169"/>
    </location>
</feature>
<evidence type="ECO:0000259" key="10">
    <source>
        <dbReference type="Pfam" id="PF03553"/>
    </source>
</evidence>
<accession>A0ABS1HNS0</accession>
<dbReference type="PANTHER" id="PTHR33451:SF5">
    <property type="entry name" value="NA+_H+ ANTIPORTER"/>
    <property type="match status" value="1"/>
</dbReference>
<feature type="transmembrane region" description="Helical" evidence="9">
    <location>
        <begin position="32"/>
        <end position="49"/>
    </location>
</feature>
<dbReference type="EMBL" id="JAENRR010000062">
    <property type="protein sequence ID" value="MBK3519314.1"/>
    <property type="molecule type" value="Genomic_DNA"/>
</dbReference>
<feature type="domain" description="Na+/H+ antiporter NhaC-like C-terminal" evidence="10">
    <location>
        <begin position="234"/>
        <end position="419"/>
    </location>
</feature>
<name>A0ABS1HNS0_9BACT</name>
<comment type="similarity">
    <text evidence="8">Belongs to the NhaC Na(+)/H(+) (TC 2.A.35) antiporter family.</text>
</comment>
<keyword evidence="3" id="KW-0050">Antiport</keyword>
<dbReference type="RefSeq" id="WP_200466534.1">
    <property type="nucleotide sequence ID" value="NZ_JAENRR010000062.1"/>
</dbReference>
<organism evidence="11 12">
    <name type="scientific">Carboxylicivirga marina</name>
    <dbReference type="NCBI Taxonomy" id="2800988"/>
    <lineage>
        <taxon>Bacteria</taxon>
        <taxon>Pseudomonadati</taxon>
        <taxon>Bacteroidota</taxon>
        <taxon>Bacteroidia</taxon>
        <taxon>Marinilabiliales</taxon>
        <taxon>Marinilabiliaceae</taxon>
        <taxon>Carboxylicivirga</taxon>
    </lineage>
</organism>
<feature type="transmembrane region" description="Helical" evidence="9">
    <location>
        <begin position="371"/>
        <end position="395"/>
    </location>
</feature>
<keyword evidence="5 9" id="KW-0812">Transmembrane</keyword>
<dbReference type="InterPro" id="IPR052180">
    <property type="entry name" value="NhaC_Na-H+_Antiporter"/>
</dbReference>
<feature type="domain" description="Na+/H+ antiporter NhaC-like C-terminal" evidence="10">
    <location>
        <begin position="34"/>
        <end position="208"/>
    </location>
</feature>
<evidence type="ECO:0000256" key="8">
    <source>
        <dbReference type="ARBA" id="ARBA00038435"/>
    </source>
</evidence>
<dbReference type="InterPro" id="IPR018461">
    <property type="entry name" value="Na/H_Antiport_NhaC-like_C"/>
</dbReference>
<keyword evidence="2" id="KW-0813">Transport</keyword>
<protein>
    <submittedName>
        <fullName evidence="11">Na+/H+ antiporter NhaC family protein</fullName>
    </submittedName>
</protein>
<keyword evidence="6 9" id="KW-1133">Transmembrane helix</keyword>
<evidence type="ECO:0000256" key="4">
    <source>
        <dbReference type="ARBA" id="ARBA00022475"/>
    </source>
</evidence>
<dbReference type="Pfam" id="PF03553">
    <property type="entry name" value="Na_H_antiporter"/>
    <property type="match status" value="2"/>
</dbReference>
<feature type="transmembrane region" description="Helical" evidence="9">
    <location>
        <begin position="69"/>
        <end position="87"/>
    </location>
</feature>
<keyword evidence="7 9" id="KW-0472">Membrane</keyword>
<evidence type="ECO:0000256" key="5">
    <source>
        <dbReference type="ARBA" id="ARBA00022692"/>
    </source>
</evidence>